<gene>
    <name evidence="10" type="primary">rocG</name>
    <name evidence="10" type="ORF">AN618_13710</name>
</gene>
<name>A0A140L8L3_9FIRM</name>
<dbReference type="SUPFAM" id="SSF51735">
    <property type="entry name" value="NAD(P)-binding Rossmann-fold domains"/>
    <property type="match status" value="1"/>
</dbReference>
<evidence type="ECO:0000313" key="11">
    <source>
        <dbReference type="Proteomes" id="UP000070427"/>
    </source>
</evidence>
<dbReference type="RefSeq" id="WP_066353404.1">
    <property type="nucleotide sequence ID" value="NZ_LOED01000015.1"/>
</dbReference>
<dbReference type="GO" id="GO:0006538">
    <property type="term" value="P:L-glutamate catabolic process"/>
    <property type="evidence" value="ECO:0007669"/>
    <property type="project" value="TreeGrafter"/>
</dbReference>
<keyword evidence="11" id="KW-1185">Reference proteome</keyword>
<dbReference type="Proteomes" id="UP000070427">
    <property type="component" value="Unassembled WGS sequence"/>
</dbReference>
<dbReference type="PATRIC" id="fig|520764.3.peg.1425"/>
<dbReference type="SUPFAM" id="SSF53223">
    <property type="entry name" value="Aminoacid dehydrogenase-like, N-terminal domain"/>
    <property type="match status" value="1"/>
</dbReference>
<dbReference type="PRINTS" id="PR00082">
    <property type="entry name" value="GLFDHDRGNASE"/>
</dbReference>
<feature type="active site" description="Proton donor" evidence="5">
    <location>
        <position position="106"/>
    </location>
</feature>
<dbReference type="PANTHER" id="PTHR11606:SF13">
    <property type="entry name" value="GLUTAMATE DEHYDROGENASE 1, MITOCHONDRIAL"/>
    <property type="match status" value="1"/>
</dbReference>
<dbReference type="InterPro" id="IPR014362">
    <property type="entry name" value="Glu_DH"/>
</dbReference>
<feature type="binding site" evidence="6">
    <location>
        <position position="349"/>
    </location>
    <ligand>
        <name>substrate</name>
    </ligand>
</feature>
<organism evidence="10 11">
    <name type="scientific">Fervidicola ferrireducens</name>
    <dbReference type="NCBI Taxonomy" id="520764"/>
    <lineage>
        <taxon>Bacteria</taxon>
        <taxon>Bacillati</taxon>
        <taxon>Bacillota</taxon>
        <taxon>Clostridia</taxon>
        <taxon>Thermosediminibacterales</taxon>
        <taxon>Thermosediminibacteraceae</taxon>
        <taxon>Fervidicola</taxon>
    </lineage>
</organism>
<feature type="site" description="Important for catalysis" evidence="7">
    <location>
        <position position="146"/>
    </location>
</feature>
<feature type="binding site" evidence="6">
    <location>
        <position position="94"/>
    </location>
    <ligand>
        <name>substrate</name>
    </ligand>
</feature>
<dbReference type="AlphaFoldDB" id="A0A140L8L3"/>
<dbReference type="InterPro" id="IPR006096">
    <property type="entry name" value="Glu/Leu/Phe/Val/Trp_DH_C"/>
</dbReference>
<dbReference type="CDD" id="cd01076">
    <property type="entry name" value="NAD_bind_1_Glu_DH"/>
    <property type="match status" value="1"/>
</dbReference>
<evidence type="ECO:0000259" key="9">
    <source>
        <dbReference type="SMART" id="SM00839"/>
    </source>
</evidence>
<dbReference type="Pfam" id="PF00208">
    <property type="entry name" value="ELFV_dehydrog"/>
    <property type="match status" value="1"/>
</dbReference>
<keyword evidence="6" id="KW-0547">Nucleotide-binding</keyword>
<feature type="binding site" evidence="6">
    <location>
        <position position="190"/>
    </location>
    <ligand>
        <name>NAD(+)</name>
        <dbReference type="ChEBI" id="CHEBI:57540"/>
    </ligand>
</feature>
<dbReference type="InterPro" id="IPR006097">
    <property type="entry name" value="Glu/Leu/Phe/Val/Trp_DH_dimer"/>
</dbReference>
<dbReference type="FunFam" id="3.40.50.10860:FF:000003">
    <property type="entry name" value="Glutamate dehydrogenase"/>
    <property type="match status" value="1"/>
</dbReference>
<dbReference type="InterPro" id="IPR006095">
    <property type="entry name" value="Glu/Leu/Phe/Val/Trp_DH"/>
</dbReference>
<dbReference type="SMART" id="SM00839">
    <property type="entry name" value="ELFV_dehydrog"/>
    <property type="match status" value="1"/>
</dbReference>
<evidence type="ECO:0000256" key="3">
    <source>
        <dbReference type="ARBA" id="ARBA00023002"/>
    </source>
</evidence>
<feature type="domain" description="Glutamate/phenylalanine/leucine/valine/L-tryptophan dehydrogenase C-terminal" evidence="9">
    <location>
        <begin position="183"/>
        <end position="413"/>
    </location>
</feature>
<proteinExistence type="inferred from homology"/>
<dbReference type="STRING" id="520764.AN618_13710"/>
<feature type="binding site" evidence="6">
    <location>
        <position position="221"/>
    </location>
    <ligand>
        <name>NAD(+)</name>
        <dbReference type="ChEBI" id="CHEBI:57540"/>
    </ligand>
</feature>
<evidence type="ECO:0000256" key="6">
    <source>
        <dbReference type="PIRSR" id="PIRSR000185-2"/>
    </source>
</evidence>
<dbReference type="InterPro" id="IPR033524">
    <property type="entry name" value="Glu/Leu/Phe/Val_DH_AS"/>
</dbReference>
<evidence type="ECO:0000256" key="8">
    <source>
        <dbReference type="RuleBase" id="RU004417"/>
    </source>
</evidence>
<dbReference type="GO" id="GO:0004352">
    <property type="term" value="F:glutamate dehydrogenase (NAD+) activity"/>
    <property type="evidence" value="ECO:0007669"/>
    <property type="project" value="TreeGrafter"/>
</dbReference>
<protein>
    <recommendedName>
        <fullName evidence="2 4">Glutamate dehydrogenase</fullName>
    </recommendedName>
</protein>
<evidence type="ECO:0000256" key="4">
    <source>
        <dbReference type="PIRNR" id="PIRNR000185"/>
    </source>
</evidence>
<evidence type="ECO:0000256" key="2">
    <source>
        <dbReference type="ARBA" id="ARBA00012896"/>
    </source>
</evidence>
<comment type="similarity">
    <text evidence="1 4 8">Belongs to the Glu/Leu/Phe/Val dehydrogenases family.</text>
</comment>
<dbReference type="InterPro" id="IPR046346">
    <property type="entry name" value="Aminoacid_DH-like_N_sf"/>
</dbReference>
<dbReference type="PIRSF" id="PIRSF000185">
    <property type="entry name" value="Glu_DH"/>
    <property type="match status" value="1"/>
</dbReference>
<evidence type="ECO:0000256" key="1">
    <source>
        <dbReference type="ARBA" id="ARBA00006382"/>
    </source>
</evidence>
<dbReference type="EMBL" id="LOED01000015">
    <property type="protein sequence ID" value="KXG76888.1"/>
    <property type="molecule type" value="Genomic_DNA"/>
</dbReference>
<dbReference type="PROSITE" id="PS00074">
    <property type="entry name" value="GLFV_DEHYDROGENASE"/>
    <property type="match status" value="1"/>
</dbReference>
<keyword evidence="3 4" id="KW-0560">Oxidoreductase</keyword>
<dbReference type="GO" id="GO:0000166">
    <property type="term" value="F:nucleotide binding"/>
    <property type="evidence" value="ECO:0007669"/>
    <property type="project" value="UniProtKB-KW"/>
</dbReference>
<sequence length="415" mass="45181">MAETLNPFEIVQKQIKTACDKLGLEESVYEILKEPEKVLTVSIPVRMDDGSIKTFIGYRSQHSTVLGPAKGGVRFHPDVTMDEVKALSAWMTFKCAVVGIPYGGGKGGVRCNPKELSKSELERLSRGYFRAISPIIGPEKDIPAPDVYTNAQVMAWFMDEFSQLKGYNTPGVVTGKPIVLGGSLGRSEATARGVTFTIREAAKKIGLDLTKATVAIQGFGNAGSVAARLLHELGCKIVAVNDSQGGAYNPDGLDPEAVNEYKKKNKTVKGFPGSKDISGAELLELDVDILVPAALENVITSSNAANIKAKIVGEAANGPTTPEADEILYKKGILVIPDILCNAGGVTVSYFEWVQNLMNFYWTEEEVNNRLEQIMVKAFNEVFDIHEQYSVNMREAAYMLAIKRIAEALKLRGWV</sequence>
<keyword evidence="6" id="KW-0520">NAD</keyword>
<dbReference type="OrthoDB" id="9803297at2"/>
<dbReference type="FunCoup" id="A0A140L8L3">
    <property type="interactions" value="280"/>
</dbReference>
<dbReference type="Pfam" id="PF02812">
    <property type="entry name" value="ELFV_dehydrog_N"/>
    <property type="match status" value="1"/>
</dbReference>
<dbReference type="InterPro" id="IPR036291">
    <property type="entry name" value="NAD(P)-bd_dom_sf"/>
</dbReference>
<dbReference type="InParanoid" id="A0A140L8L3"/>
<dbReference type="Gene3D" id="3.40.50.720">
    <property type="entry name" value="NAD(P)-binding Rossmann-like Domain"/>
    <property type="match status" value="1"/>
</dbReference>
<dbReference type="InterPro" id="IPR033922">
    <property type="entry name" value="NAD_bind_Glu_DH"/>
</dbReference>
<dbReference type="Gene3D" id="3.40.50.10860">
    <property type="entry name" value="Leucine Dehydrogenase, chain A, domain 1"/>
    <property type="match status" value="1"/>
</dbReference>
<reference evidence="10 11" key="1">
    <citation type="submission" date="2015-12" db="EMBL/GenBank/DDBJ databases">
        <title>Draft genome sequnece of Fervidicola ferrireducens strain Y170.</title>
        <authorList>
            <person name="Patel B.K."/>
        </authorList>
    </citation>
    <scope>NUCLEOTIDE SEQUENCE [LARGE SCALE GENOMIC DNA]</scope>
    <source>
        <strain evidence="10 11">Y170</strain>
    </source>
</reference>
<accession>A0A140L8L3</accession>
<comment type="caution">
    <text evidence="10">The sequence shown here is derived from an EMBL/GenBank/DDBJ whole genome shotgun (WGS) entry which is preliminary data.</text>
</comment>
<dbReference type="PANTHER" id="PTHR11606">
    <property type="entry name" value="GLUTAMATE DEHYDROGENASE"/>
    <property type="match status" value="1"/>
</dbReference>
<evidence type="ECO:0000256" key="5">
    <source>
        <dbReference type="PIRSR" id="PIRSR000185-1"/>
    </source>
</evidence>
<feature type="binding site" evidence="6">
    <location>
        <position position="70"/>
    </location>
    <ligand>
        <name>substrate</name>
    </ligand>
</feature>
<evidence type="ECO:0000256" key="7">
    <source>
        <dbReference type="PIRSR" id="PIRSR000185-3"/>
    </source>
</evidence>
<evidence type="ECO:0000313" key="10">
    <source>
        <dbReference type="EMBL" id="KXG76888.1"/>
    </source>
</evidence>